<dbReference type="InterPro" id="IPR012327">
    <property type="entry name" value="MeTrfase_D12"/>
</dbReference>
<proteinExistence type="inferred from homology"/>
<dbReference type="GO" id="GO:0009007">
    <property type="term" value="F:site-specific DNA-methyltransferase (adenine-specific) activity"/>
    <property type="evidence" value="ECO:0007669"/>
    <property type="project" value="UniProtKB-EC"/>
</dbReference>
<accession>A0A2D2Q297</accession>
<dbReference type="Proteomes" id="UP000231057">
    <property type="component" value="Chromosome"/>
</dbReference>
<keyword evidence="3" id="KW-0489">Methyltransferase</keyword>
<evidence type="ECO:0000256" key="3">
    <source>
        <dbReference type="ARBA" id="ARBA00022603"/>
    </source>
</evidence>
<dbReference type="AlphaFoldDB" id="A0A2D2Q297"/>
<evidence type="ECO:0000256" key="5">
    <source>
        <dbReference type="ARBA" id="ARBA00022691"/>
    </source>
</evidence>
<dbReference type="GO" id="GO:0032259">
    <property type="term" value="P:methylation"/>
    <property type="evidence" value="ECO:0007669"/>
    <property type="project" value="UniProtKB-KW"/>
</dbReference>
<dbReference type="Gene3D" id="1.10.1020.10">
    <property type="entry name" value="Adenine-specific Methyltransferase, Domain 2"/>
    <property type="match status" value="1"/>
</dbReference>
<dbReference type="PANTHER" id="PTHR30481:SF3">
    <property type="entry name" value="DNA ADENINE METHYLASE"/>
    <property type="match status" value="1"/>
</dbReference>
<dbReference type="SUPFAM" id="SSF53335">
    <property type="entry name" value="S-adenosyl-L-methionine-dependent methyltransferases"/>
    <property type="match status" value="1"/>
</dbReference>
<dbReference type="PANTHER" id="PTHR30481">
    <property type="entry name" value="DNA ADENINE METHYLASE"/>
    <property type="match status" value="1"/>
</dbReference>
<comment type="similarity">
    <text evidence="1">Belongs to the N(4)/N(6)-methyltransferase family.</text>
</comment>
<evidence type="ECO:0000313" key="8">
    <source>
        <dbReference type="Proteomes" id="UP000231057"/>
    </source>
</evidence>
<reference evidence="8" key="2">
    <citation type="journal article" date="2022" name="Front. Microbiol.">
        <title>Comparative Genomic Analysis Revealed Distinct Molecular Components and Organization of CO2-Concentrating Mechanism in Thermophilic Cyanobacteria.</title>
        <authorList>
            <person name="Tang J."/>
            <person name="Zhou H."/>
            <person name="Yao D."/>
            <person name="Riaz S."/>
            <person name="You D."/>
            <person name="Klepacz-Smolka A."/>
            <person name="Daroch M."/>
        </authorList>
    </citation>
    <scope>NUCLEOTIDE SEQUENCE [LARGE SCALE GENOMIC DNA]</scope>
    <source>
        <strain evidence="8">PCC 6715</strain>
    </source>
</reference>
<evidence type="ECO:0000313" key="7">
    <source>
        <dbReference type="EMBL" id="ATS18606.1"/>
    </source>
</evidence>
<reference evidence="7 8" key="1">
    <citation type="submission" date="2016-11" db="EMBL/GenBank/DDBJ databases">
        <title>Complete genome sequence of thermophilic cyanobacteria strain Synechococcus sp. PCC6715.</title>
        <authorList>
            <person name="Tang J."/>
            <person name="Daroch M."/>
            <person name="Liang Y."/>
            <person name="Jiang D."/>
            <person name="Shah M."/>
        </authorList>
    </citation>
    <scope>NUCLEOTIDE SEQUENCE [LARGE SCALE GENOMIC DNA]</scope>
    <source>
        <strain evidence="7 8">PCC 6715</strain>
    </source>
</reference>
<dbReference type="EMBL" id="CP018092">
    <property type="protein sequence ID" value="ATS18606.1"/>
    <property type="molecule type" value="Genomic_DNA"/>
</dbReference>
<comment type="catalytic activity">
    <reaction evidence="6">
        <text>a 2'-deoxyadenosine in DNA + S-adenosyl-L-methionine = an N(6)-methyl-2'-deoxyadenosine in DNA + S-adenosyl-L-homocysteine + H(+)</text>
        <dbReference type="Rhea" id="RHEA:15197"/>
        <dbReference type="Rhea" id="RHEA-COMP:12418"/>
        <dbReference type="Rhea" id="RHEA-COMP:12419"/>
        <dbReference type="ChEBI" id="CHEBI:15378"/>
        <dbReference type="ChEBI" id="CHEBI:57856"/>
        <dbReference type="ChEBI" id="CHEBI:59789"/>
        <dbReference type="ChEBI" id="CHEBI:90615"/>
        <dbReference type="ChEBI" id="CHEBI:90616"/>
        <dbReference type="EC" id="2.1.1.72"/>
    </reaction>
</comment>
<dbReference type="Gene3D" id="3.40.50.150">
    <property type="entry name" value="Vaccinia Virus protein VP39"/>
    <property type="match status" value="1"/>
</dbReference>
<gene>
    <name evidence="7" type="ORF">BRW62_07385</name>
</gene>
<dbReference type="OrthoDB" id="9805629at2"/>
<protein>
    <recommendedName>
        <fullName evidence="2">site-specific DNA-methyltransferase (adenine-specific)</fullName>
        <ecNumber evidence="2">2.1.1.72</ecNumber>
    </recommendedName>
</protein>
<dbReference type="KEGG" id="slw:BRW62_07385"/>
<keyword evidence="8" id="KW-1185">Reference proteome</keyword>
<dbReference type="InterPro" id="IPR023095">
    <property type="entry name" value="Ade_MeTrfase_dom_2"/>
</dbReference>
<dbReference type="GO" id="GO:0006298">
    <property type="term" value="P:mismatch repair"/>
    <property type="evidence" value="ECO:0007669"/>
    <property type="project" value="TreeGrafter"/>
</dbReference>
<dbReference type="GO" id="GO:0009307">
    <property type="term" value="P:DNA restriction-modification system"/>
    <property type="evidence" value="ECO:0007669"/>
    <property type="project" value="InterPro"/>
</dbReference>
<keyword evidence="5" id="KW-0949">S-adenosyl-L-methionine</keyword>
<dbReference type="PRINTS" id="PR00505">
    <property type="entry name" value="D12N6MTFRASE"/>
</dbReference>
<evidence type="ECO:0000256" key="4">
    <source>
        <dbReference type="ARBA" id="ARBA00022679"/>
    </source>
</evidence>
<dbReference type="GO" id="GO:1904047">
    <property type="term" value="F:S-adenosyl-L-methionine binding"/>
    <property type="evidence" value="ECO:0007669"/>
    <property type="project" value="TreeGrafter"/>
</dbReference>
<evidence type="ECO:0000256" key="6">
    <source>
        <dbReference type="ARBA" id="ARBA00047942"/>
    </source>
</evidence>
<keyword evidence="4" id="KW-0808">Transferase</keyword>
<dbReference type="EC" id="2.1.1.72" evidence="2"/>
<evidence type="ECO:0000256" key="1">
    <source>
        <dbReference type="ARBA" id="ARBA00006594"/>
    </source>
</evidence>
<dbReference type="InterPro" id="IPR029063">
    <property type="entry name" value="SAM-dependent_MTases_sf"/>
</dbReference>
<dbReference type="Pfam" id="PF02086">
    <property type="entry name" value="MethyltransfD12"/>
    <property type="match status" value="1"/>
</dbReference>
<organism evidence="7 8">
    <name type="scientific">Parathermosynechococcus lividus PCC 6715</name>
    <dbReference type="NCBI Taxonomy" id="1917166"/>
    <lineage>
        <taxon>Bacteria</taxon>
        <taxon>Bacillati</taxon>
        <taxon>Cyanobacteriota</taxon>
        <taxon>Cyanophyceae</taxon>
        <taxon>Acaryochloridales</taxon>
        <taxon>Thermosynechococcaceae</taxon>
        <taxon>Parathermosynechococcus</taxon>
    </lineage>
</organism>
<evidence type="ECO:0000256" key="2">
    <source>
        <dbReference type="ARBA" id="ARBA00011900"/>
    </source>
</evidence>
<dbReference type="GO" id="GO:0043565">
    <property type="term" value="F:sequence-specific DNA binding"/>
    <property type="evidence" value="ECO:0007669"/>
    <property type="project" value="TreeGrafter"/>
</dbReference>
<sequence>MSIHRVLVPPIKCQGIKTKLVPWIKAIIPADFDGRWIEPFMGSGVVVFNVRPRKALLADSNPHLINFYQAVAKGEITAYFDNHTNSGVVEGINNKLKLIKRSGYGFRNFDNFQLRCLICWHLAID</sequence>
<name>A0A2D2Q297_PARLV</name>